<accession>A0A940DT98</accession>
<dbReference type="AlphaFoldDB" id="A0A940DT98"/>
<gene>
    <name evidence="2" type="ORF">IAB75_09700</name>
</gene>
<dbReference type="PANTHER" id="PTHR43316:SF8">
    <property type="entry name" value="HAD FAMILY HYDROLASE"/>
    <property type="match status" value="1"/>
</dbReference>
<comment type="caution">
    <text evidence="2">The sequence shown here is derived from an EMBL/GenBank/DDBJ whole genome shotgun (WGS) entry which is preliminary data.</text>
</comment>
<keyword evidence="1 2" id="KW-0378">Hydrolase</keyword>
<reference evidence="2" key="1">
    <citation type="submission" date="2020-10" db="EMBL/GenBank/DDBJ databases">
        <authorList>
            <person name="Gilroy R."/>
        </authorList>
    </citation>
    <scope>NUCLEOTIDE SEQUENCE</scope>
    <source>
        <strain evidence="2">G3-8215</strain>
    </source>
</reference>
<proteinExistence type="predicted"/>
<dbReference type="PANTHER" id="PTHR43316">
    <property type="entry name" value="HYDROLASE, HALOACID DELAHOGENASE-RELATED"/>
    <property type="match status" value="1"/>
</dbReference>
<evidence type="ECO:0000256" key="1">
    <source>
        <dbReference type="ARBA" id="ARBA00022801"/>
    </source>
</evidence>
<dbReference type="SUPFAM" id="SSF56784">
    <property type="entry name" value="HAD-like"/>
    <property type="match status" value="1"/>
</dbReference>
<organism evidence="2 3">
    <name type="scientific">Candidatus Cryptobacteroides avicola</name>
    <dbReference type="NCBI Taxonomy" id="2840757"/>
    <lineage>
        <taxon>Bacteria</taxon>
        <taxon>Pseudomonadati</taxon>
        <taxon>Bacteroidota</taxon>
        <taxon>Bacteroidia</taxon>
        <taxon>Bacteroidales</taxon>
        <taxon>Candidatus Cryptobacteroides</taxon>
    </lineage>
</organism>
<protein>
    <submittedName>
        <fullName evidence="2">HAD family hydrolase</fullName>
    </submittedName>
</protein>
<dbReference type="Proteomes" id="UP000725002">
    <property type="component" value="Unassembled WGS sequence"/>
</dbReference>
<evidence type="ECO:0000313" key="2">
    <source>
        <dbReference type="EMBL" id="MBO8484367.1"/>
    </source>
</evidence>
<dbReference type="CDD" id="cd07515">
    <property type="entry name" value="HAD-like"/>
    <property type="match status" value="1"/>
</dbReference>
<dbReference type="GO" id="GO:0016787">
    <property type="term" value="F:hydrolase activity"/>
    <property type="evidence" value="ECO:0007669"/>
    <property type="project" value="UniProtKB-KW"/>
</dbReference>
<dbReference type="Pfam" id="PF00702">
    <property type="entry name" value="Hydrolase"/>
    <property type="match status" value="1"/>
</dbReference>
<dbReference type="InterPro" id="IPR023198">
    <property type="entry name" value="PGP-like_dom2"/>
</dbReference>
<dbReference type="InterPro" id="IPR051540">
    <property type="entry name" value="S-2-haloacid_dehalogenase"/>
</dbReference>
<sequence>MDSSLKDNIKVIAFDADDTLWANQPYFDDAEDRLCSILAEYGEPRYIKSELFKTEMQNMAELGYGVMAFTLSMIETALRLGGNRLSVSAVSEIYSLGRSLLRIPATPLPGVKETLAKISRSRSYRTIVITKGNMLDQERKLERSGLKPFFDHVEIVSDKNEKTYSDLLAFLGIGASELLMVGNSFKSDISPVLNLGGYGVYIPFHTTWQHEQTDEYDHPNLFRADNFRELENIVL</sequence>
<dbReference type="SFLD" id="SFLDS00003">
    <property type="entry name" value="Haloacid_Dehalogenase"/>
    <property type="match status" value="1"/>
</dbReference>
<dbReference type="Gene3D" id="3.40.50.1000">
    <property type="entry name" value="HAD superfamily/HAD-like"/>
    <property type="match status" value="1"/>
</dbReference>
<name>A0A940DT98_9BACT</name>
<dbReference type="SFLD" id="SFLDG01129">
    <property type="entry name" value="C1.5:_HAD__Beta-PGM__Phosphata"/>
    <property type="match status" value="1"/>
</dbReference>
<reference evidence="2" key="2">
    <citation type="journal article" date="2021" name="PeerJ">
        <title>Extensive microbial diversity within the chicken gut microbiome revealed by metagenomics and culture.</title>
        <authorList>
            <person name="Gilroy R."/>
            <person name="Ravi A."/>
            <person name="Getino M."/>
            <person name="Pursley I."/>
            <person name="Horton D.L."/>
            <person name="Alikhan N.F."/>
            <person name="Baker D."/>
            <person name="Gharbi K."/>
            <person name="Hall N."/>
            <person name="Watson M."/>
            <person name="Adriaenssens E.M."/>
            <person name="Foster-Nyarko E."/>
            <person name="Jarju S."/>
            <person name="Secka A."/>
            <person name="Antonio M."/>
            <person name="Oren A."/>
            <person name="Chaudhuri R.R."/>
            <person name="La Ragione R."/>
            <person name="Hildebrand F."/>
            <person name="Pallen M.J."/>
        </authorList>
    </citation>
    <scope>NUCLEOTIDE SEQUENCE</scope>
    <source>
        <strain evidence="2">G3-8215</strain>
    </source>
</reference>
<dbReference type="InterPro" id="IPR023214">
    <property type="entry name" value="HAD_sf"/>
</dbReference>
<dbReference type="EMBL" id="JADILV010000071">
    <property type="protein sequence ID" value="MBO8484367.1"/>
    <property type="molecule type" value="Genomic_DNA"/>
</dbReference>
<evidence type="ECO:0000313" key="3">
    <source>
        <dbReference type="Proteomes" id="UP000725002"/>
    </source>
</evidence>
<dbReference type="Gene3D" id="1.10.150.240">
    <property type="entry name" value="Putative phosphatase, domain 2"/>
    <property type="match status" value="1"/>
</dbReference>
<dbReference type="InterPro" id="IPR036412">
    <property type="entry name" value="HAD-like_sf"/>
</dbReference>